<comment type="caution">
    <text evidence="1">The sequence shown here is derived from an EMBL/GenBank/DDBJ whole genome shotgun (WGS) entry which is preliminary data.</text>
</comment>
<organism evidence="1">
    <name type="scientific">marine sediment metagenome</name>
    <dbReference type="NCBI Taxonomy" id="412755"/>
    <lineage>
        <taxon>unclassified sequences</taxon>
        <taxon>metagenomes</taxon>
        <taxon>ecological metagenomes</taxon>
    </lineage>
</organism>
<dbReference type="AlphaFoldDB" id="A0A0F9T5Z4"/>
<evidence type="ECO:0000313" key="1">
    <source>
        <dbReference type="EMBL" id="KKN70272.1"/>
    </source>
</evidence>
<gene>
    <name evidence="1" type="ORF">LCGC14_0432970</name>
</gene>
<accession>A0A0F9T5Z4</accession>
<proteinExistence type="predicted"/>
<protein>
    <submittedName>
        <fullName evidence="1">Uncharacterized protein</fullName>
    </submittedName>
</protein>
<sequence>MAIDKKFIQKAIKRPGALTRKAKSAGKSILSFAQEAVKAGSKASTLTKQQAGFYLRVLRPAVKKRKS</sequence>
<reference evidence="1" key="1">
    <citation type="journal article" date="2015" name="Nature">
        <title>Complex archaea that bridge the gap between prokaryotes and eukaryotes.</title>
        <authorList>
            <person name="Spang A."/>
            <person name="Saw J.H."/>
            <person name="Jorgensen S.L."/>
            <person name="Zaremba-Niedzwiedzka K."/>
            <person name="Martijn J."/>
            <person name="Lind A.E."/>
            <person name="van Eijk R."/>
            <person name="Schleper C."/>
            <person name="Guy L."/>
            <person name="Ettema T.J."/>
        </authorList>
    </citation>
    <scope>NUCLEOTIDE SEQUENCE</scope>
</reference>
<name>A0A0F9T5Z4_9ZZZZ</name>
<dbReference type="EMBL" id="LAZR01000407">
    <property type="protein sequence ID" value="KKN70272.1"/>
    <property type="molecule type" value="Genomic_DNA"/>
</dbReference>